<reference evidence="7 8" key="1">
    <citation type="submission" date="2019-10" db="EMBL/GenBank/DDBJ databases">
        <authorList>
            <person name="Palmer J.M."/>
        </authorList>
    </citation>
    <scope>NUCLEOTIDE SEQUENCE [LARGE SCALE GENOMIC DNA]</scope>
    <source>
        <strain evidence="7 8">TWF696</strain>
    </source>
</reference>
<feature type="compositionally biased region" description="Gly residues" evidence="5">
    <location>
        <begin position="782"/>
        <end position="792"/>
    </location>
</feature>
<feature type="region of interest" description="Disordered" evidence="5">
    <location>
        <begin position="461"/>
        <end position="519"/>
    </location>
</feature>
<dbReference type="PANTHER" id="PTHR34105">
    <property type="entry name" value="PROLINE-, GLUTAMIC ACID- AND LEUCINE-RICH PROTEIN 1"/>
    <property type="match status" value="1"/>
</dbReference>
<evidence type="ECO:0000256" key="5">
    <source>
        <dbReference type="SAM" id="MobiDB-lite"/>
    </source>
</evidence>
<dbReference type="Proteomes" id="UP001375240">
    <property type="component" value="Unassembled WGS sequence"/>
</dbReference>
<evidence type="ECO:0000313" key="8">
    <source>
        <dbReference type="Proteomes" id="UP001375240"/>
    </source>
</evidence>
<evidence type="ECO:0000256" key="2">
    <source>
        <dbReference type="ARBA" id="ARBA00010511"/>
    </source>
</evidence>
<sequence>MLPPERIVALLSTITATITSSVPESRLHNHIHVCLDILYSTNLLEDANIQVSQGGRHSSEITTLLHKLRTRISSLLQSRAGQARWAGICLVKAGIETSTTFLQGVAVWIPMLVKMVNRPESGSPITERAIAVLTRIFVLTTSKTALTRELTSPHLPTFSQSLLSPAVRSSGNIVVVLESISQILQTHPTTFRPQQQKTLELVRSILFAEDDKSYPTHILEAATTVYVNLVRCTLSKTQAEEWTKLFRDTISTAEQTCDILFECIIEEKDSDKLIGQRRRADPVEVHHLLSPERVGVRRVCTLLEILQAFLSQPANFTPPLSIPLSPLINLLQRLFFIYPGIKPHPSAAPSTYHLLLAAYPTILQAAIPVVSTLVGRLYTYSPSLAVEFLHPVAFISTTSKDIIPVRILCYDVIAYLISLIGRTLSPKDVQPLLEVFSTACEDIIPPPSPVIITKEPVGSSGSMLLTQPATTAPTSTYRKRKAPTPQNKANTPAASSMHADQFLTPGGSSTNNTAAGPNDQPLVKAAKQLLTVALLNIQSAAIPSELRSRIERTMVLSAHAPGLLAAVLYPATKKRGGSLLPHLMAIYDKDATNGKLHGQGVNEGVAEAALVHMAVEGLVYPRMQVIKTSGQEDRGPPSVVGSPVESRYIVSPRGAVAVGGLDIVPPALLDEVIQQPPPPPPPPAEEADTPMDPPANEEENYPSPPPAPVPQHAKLPASAAKGPTGPTPAAPAPAPIQQEQQPQQQQQQPQQQPAGAMSPPQSVPASLPKNNGGANGTANGVNGSGNGSGGSGDRNVFMPMAMPSPRGGVHAVLPPSPLRQSMTILEAEDDDGEKMGRQGKRLKVDDGAVDVDVAHSTSPSPIEALIGKIDDDDDDDDDGDIPEIVMGDSEDENDDE</sequence>
<comment type="subcellular location">
    <subcellularLocation>
        <location evidence="1">Nucleus</location>
    </subcellularLocation>
</comment>
<feature type="compositionally biased region" description="Polar residues" evidence="5">
    <location>
        <begin position="461"/>
        <end position="476"/>
    </location>
</feature>
<dbReference type="GO" id="GO:0005634">
    <property type="term" value="C:nucleus"/>
    <property type="evidence" value="ECO:0007669"/>
    <property type="project" value="UniProtKB-SubCell"/>
</dbReference>
<dbReference type="EMBL" id="JAVHNQ010000003">
    <property type="protein sequence ID" value="KAK6353669.1"/>
    <property type="molecule type" value="Genomic_DNA"/>
</dbReference>
<feature type="compositionally biased region" description="Pro residues" evidence="5">
    <location>
        <begin position="725"/>
        <end position="734"/>
    </location>
</feature>
<keyword evidence="8" id="KW-1185">Reference proteome</keyword>
<dbReference type="PANTHER" id="PTHR34105:SF1">
    <property type="entry name" value="PROLINE-, GLUTAMIC ACID- AND LEUCINE-RICH PROTEIN 1"/>
    <property type="match status" value="1"/>
</dbReference>
<feature type="compositionally biased region" description="Acidic residues" evidence="5">
    <location>
        <begin position="870"/>
        <end position="881"/>
    </location>
</feature>
<evidence type="ECO:0000256" key="3">
    <source>
        <dbReference type="ARBA" id="ARBA00021502"/>
    </source>
</evidence>
<feature type="compositionally biased region" description="Acidic residues" evidence="5">
    <location>
        <begin position="685"/>
        <end position="700"/>
    </location>
</feature>
<feature type="compositionally biased region" description="Low complexity" evidence="5">
    <location>
        <begin position="735"/>
        <end position="760"/>
    </location>
</feature>
<feature type="region of interest" description="Disordered" evidence="5">
    <location>
        <begin position="671"/>
        <end position="815"/>
    </location>
</feature>
<feature type="compositionally biased region" description="Polar residues" evidence="5">
    <location>
        <begin position="484"/>
        <end position="494"/>
    </location>
</feature>
<organism evidence="7 8">
    <name type="scientific">Orbilia brochopaga</name>
    <dbReference type="NCBI Taxonomy" id="3140254"/>
    <lineage>
        <taxon>Eukaryota</taxon>
        <taxon>Fungi</taxon>
        <taxon>Dikarya</taxon>
        <taxon>Ascomycota</taxon>
        <taxon>Pezizomycotina</taxon>
        <taxon>Orbiliomycetes</taxon>
        <taxon>Orbiliales</taxon>
        <taxon>Orbiliaceae</taxon>
        <taxon>Orbilia</taxon>
    </lineage>
</organism>
<evidence type="ECO:0000313" key="7">
    <source>
        <dbReference type="EMBL" id="KAK6353669.1"/>
    </source>
</evidence>
<feature type="compositionally biased region" description="Polar residues" evidence="5">
    <location>
        <begin position="506"/>
        <end position="515"/>
    </location>
</feature>
<keyword evidence="4" id="KW-0539">Nucleus</keyword>
<comment type="caution">
    <text evidence="7">The sequence shown here is derived from an EMBL/GenBank/DDBJ whole genome shotgun (WGS) entry which is preliminary data.</text>
</comment>
<evidence type="ECO:0000256" key="1">
    <source>
        <dbReference type="ARBA" id="ARBA00004123"/>
    </source>
</evidence>
<protein>
    <recommendedName>
        <fullName evidence="3">Pre-rRNA-processing protein RIX1</fullName>
    </recommendedName>
</protein>
<accession>A0AAV9V234</accession>
<gene>
    <name evidence="7" type="ORF">TWF696_005631</name>
</gene>
<name>A0AAV9V234_9PEZI</name>
<feature type="domain" description="Pre-rRNA-processing protein RIX1 N-terminal" evidence="6">
    <location>
        <begin position="30"/>
        <end position="211"/>
    </location>
</feature>
<evidence type="ECO:0000256" key="4">
    <source>
        <dbReference type="ARBA" id="ARBA00023242"/>
    </source>
</evidence>
<comment type="similarity">
    <text evidence="2">Belongs to the RIX1/PELP1 family.</text>
</comment>
<evidence type="ECO:0000259" key="6">
    <source>
        <dbReference type="Pfam" id="PF08167"/>
    </source>
</evidence>
<feature type="compositionally biased region" description="Low complexity" evidence="5">
    <location>
        <begin position="770"/>
        <end position="781"/>
    </location>
</feature>
<proteinExistence type="inferred from homology"/>
<feature type="region of interest" description="Disordered" evidence="5">
    <location>
        <begin position="852"/>
        <end position="896"/>
    </location>
</feature>
<feature type="compositionally biased region" description="Pro residues" evidence="5">
    <location>
        <begin position="675"/>
        <end position="684"/>
    </location>
</feature>
<dbReference type="GO" id="GO:0006364">
    <property type="term" value="P:rRNA processing"/>
    <property type="evidence" value="ECO:0007669"/>
    <property type="project" value="TreeGrafter"/>
</dbReference>
<dbReference type="AlphaFoldDB" id="A0AAV9V234"/>
<dbReference type="Pfam" id="PF08167">
    <property type="entry name" value="RIX1"/>
    <property type="match status" value="1"/>
</dbReference>
<dbReference type="InterPro" id="IPR016024">
    <property type="entry name" value="ARM-type_fold"/>
</dbReference>
<dbReference type="InterPro" id="IPR012583">
    <property type="entry name" value="RIX1_N"/>
</dbReference>
<dbReference type="SUPFAM" id="SSF48371">
    <property type="entry name" value="ARM repeat"/>
    <property type="match status" value="1"/>
</dbReference>